<reference evidence="2" key="1">
    <citation type="submission" date="2021-03" db="EMBL/GenBank/DDBJ databases">
        <authorList>
            <person name="Tagirdzhanova G."/>
        </authorList>
    </citation>
    <scope>NUCLEOTIDE SEQUENCE</scope>
</reference>
<accession>A0A8H3FNC9</accession>
<keyword evidence="3" id="KW-1185">Reference proteome</keyword>
<evidence type="ECO:0000256" key="1">
    <source>
        <dbReference type="SAM" id="Phobius"/>
    </source>
</evidence>
<protein>
    <submittedName>
        <fullName evidence="2">Uncharacterized protein</fullName>
    </submittedName>
</protein>
<organism evidence="2 3">
    <name type="scientific">Imshaugia aleurites</name>
    <dbReference type="NCBI Taxonomy" id="172621"/>
    <lineage>
        <taxon>Eukaryota</taxon>
        <taxon>Fungi</taxon>
        <taxon>Dikarya</taxon>
        <taxon>Ascomycota</taxon>
        <taxon>Pezizomycotina</taxon>
        <taxon>Lecanoromycetes</taxon>
        <taxon>OSLEUM clade</taxon>
        <taxon>Lecanoromycetidae</taxon>
        <taxon>Lecanorales</taxon>
        <taxon>Lecanorineae</taxon>
        <taxon>Parmeliaceae</taxon>
        <taxon>Imshaugia</taxon>
    </lineage>
</organism>
<comment type="caution">
    <text evidence="2">The sequence shown here is derived from an EMBL/GenBank/DDBJ whole genome shotgun (WGS) entry which is preliminary data.</text>
</comment>
<feature type="transmembrane region" description="Helical" evidence="1">
    <location>
        <begin position="51"/>
        <end position="76"/>
    </location>
</feature>
<dbReference type="EMBL" id="CAJPDT010000041">
    <property type="protein sequence ID" value="CAF9926027.1"/>
    <property type="molecule type" value="Genomic_DNA"/>
</dbReference>
<dbReference type="Proteomes" id="UP000664534">
    <property type="component" value="Unassembled WGS sequence"/>
</dbReference>
<evidence type="ECO:0000313" key="2">
    <source>
        <dbReference type="EMBL" id="CAF9926027.1"/>
    </source>
</evidence>
<name>A0A8H3FNC9_9LECA</name>
<keyword evidence="1" id="KW-0812">Transmembrane</keyword>
<keyword evidence="1" id="KW-0472">Membrane</keyword>
<evidence type="ECO:0000313" key="3">
    <source>
        <dbReference type="Proteomes" id="UP000664534"/>
    </source>
</evidence>
<gene>
    <name evidence="2" type="ORF">IMSHALPRED_006850</name>
</gene>
<sequence>MAQGRLSKYQNIRPEVCNQHFANAQIISYLICCEGNSVISPSPSSSTFMEWFPFVGAPYSVIGGIAFAALPAPLLARMIPTLRSHARQETAMTAATVMPAMAPEARSEEDFEVLELFDACDTSEDEDVEARFDDDLETSRLLDGLDTDKNEDVVASALD</sequence>
<proteinExistence type="predicted"/>
<dbReference type="AlphaFoldDB" id="A0A8H3FNC9"/>
<keyword evidence="1" id="KW-1133">Transmembrane helix</keyword>